<keyword evidence="2" id="KW-1185">Reference proteome</keyword>
<dbReference type="PANTHER" id="PTHR45857:SF2">
    <property type="entry name" value="FORMIN-LIKE PROTEIN 1"/>
    <property type="match status" value="1"/>
</dbReference>
<comment type="caution">
    <text evidence="1">The sequence shown here is derived from an EMBL/GenBank/DDBJ whole genome shotgun (WGS) entry which is preliminary data.</text>
</comment>
<dbReference type="InterPro" id="IPR011989">
    <property type="entry name" value="ARM-like"/>
</dbReference>
<dbReference type="GO" id="GO:0016477">
    <property type="term" value="P:cell migration"/>
    <property type="evidence" value="ECO:0007669"/>
    <property type="project" value="TreeGrafter"/>
</dbReference>
<evidence type="ECO:0000313" key="1">
    <source>
        <dbReference type="EMBL" id="NXC22491.1"/>
    </source>
</evidence>
<dbReference type="GO" id="GO:0008360">
    <property type="term" value="P:regulation of cell shape"/>
    <property type="evidence" value="ECO:0007669"/>
    <property type="project" value="TreeGrafter"/>
</dbReference>
<feature type="non-terminal residue" evidence="1">
    <location>
        <position position="1"/>
    </location>
</feature>
<protein>
    <submittedName>
        <fullName evidence="1">FMNL1 protein</fullName>
    </submittedName>
</protein>
<gene>
    <name evidence="1" type="primary">Fmnl1_1</name>
    <name evidence="1" type="ORF">CORCRI_R11109</name>
</gene>
<sequence length="65" mass="7007">KSGFSLVMNHPACVNEITLSLNNKSARTKALVLELLAAVCLVRGGHDIILAAFDNFKEVSPQQGR</sequence>
<accession>A0A851LZ01</accession>
<dbReference type="GO" id="GO:0005829">
    <property type="term" value="C:cytosol"/>
    <property type="evidence" value="ECO:0007669"/>
    <property type="project" value="TreeGrafter"/>
</dbReference>
<dbReference type="Proteomes" id="UP000621168">
    <property type="component" value="Unassembled WGS sequence"/>
</dbReference>
<name>A0A851LZ01_CORCR</name>
<organism evidence="1 2">
    <name type="scientific">Corythaeola cristata</name>
    <name type="common">Great blue turaco</name>
    <dbReference type="NCBI Taxonomy" id="103954"/>
    <lineage>
        <taxon>Eukaryota</taxon>
        <taxon>Metazoa</taxon>
        <taxon>Chordata</taxon>
        <taxon>Craniata</taxon>
        <taxon>Vertebrata</taxon>
        <taxon>Euteleostomi</taxon>
        <taxon>Archelosauria</taxon>
        <taxon>Archosauria</taxon>
        <taxon>Dinosauria</taxon>
        <taxon>Saurischia</taxon>
        <taxon>Theropoda</taxon>
        <taxon>Coelurosauria</taxon>
        <taxon>Aves</taxon>
        <taxon>Neognathae</taxon>
        <taxon>Neoaves</taxon>
        <taxon>Otidimorphae</taxon>
        <taxon>Musophagiformes</taxon>
        <taxon>Musophagidae</taxon>
        <taxon>Corythaeola</taxon>
    </lineage>
</organism>
<proteinExistence type="predicted"/>
<dbReference type="SUPFAM" id="SSF48371">
    <property type="entry name" value="ARM repeat"/>
    <property type="match status" value="1"/>
</dbReference>
<dbReference type="GO" id="GO:0051015">
    <property type="term" value="F:actin filament binding"/>
    <property type="evidence" value="ECO:0007669"/>
    <property type="project" value="TreeGrafter"/>
</dbReference>
<dbReference type="EMBL" id="WBMX01017263">
    <property type="protein sequence ID" value="NXC22491.1"/>
    <property type="molecule type" value="Genomic_DNA"/>
</dbReference>
<dbReference type="Gene3D" id="1.25.10.10">
    <property type="entry name" value="Leucine-rich Repeat Variant"/>
    <property type="match status" value="1"/>
</dbReference>
<evidence type="ECO:0000313" key="2">
    <source>
        <dbReference type="Proteomes" id="UP000621168"/>
    </source>
</evidence>
<dbReference type="PANTHER" id="PTHR45857">
    <property type="entry name" value="FORMIN-LIKE PROTEIN"/>
    <property type="match status" value="1"/>
</dbReference>
<reference evidence="1" key="1">
    <citation type="submission" date="2019-09" db="EMBL/GenBank/DDBJ databases">
        <title>Bird 10,000 Genomes (B10K) Project - Family phase.</title>
        <authorList>
            <person name="Zhang G."/>
        </authorList>
    </citation>
    <scope>NUCLEOTIDE SEQUENCE</scope>
    <source>
        <strain evidence="1">B10K-CU-031-40</strain>
    </source>
</reference>
<dbReference type="InterPro" id="IPR016024">
    <property type="entry name" value="ARM-type_fold"/>
</dbReference>
<dbReference type="AlphaFoldDB" id="A0A851LZ01"/>
<feature type="non-terminal residue" evidence="1">
    <location>
        <position position="65"/>
    </location>
</feature>
<dbReference type="GO" id="GO:0030866">
    <property type="term" value="P:cortical actin cytoskeleton organization"/>
    <property type="evidence" value="ECO:0007669"/>
    <property type="project" value="TreeGrafter"/>
</dbReference>
<dbReference type="InterPro" id="IPR043592">
    <property type="entry name" value="FMNL_animal"/>
</dbReference>